<feature type="region of interest" description="Disordered" evidence="1">
    <location>
        <begin position="1"/>
        <end position="20"/>
    </location>
</feature>
<organism evidence="3 4">
    <name type="scientific">Streptomyces antimycoticus</name>
    <dbReference type="NCBI Taxonomy" id="68175"/>
    <lineage>
        <taxon>Bacteria</taxon>
        <taxon>Bacillati</taxon>
        <taxon>Actinomycetota</taxon>
        <taxon>Actinomycetes</taxon>
        <taxon>Kitasatosporales</taxon>
        <taxon>Streptomycetaceae</taxon>
        <taxon>Streptomyces</taxon>
        <taxon>Streptomyces violaceusniger group</taxon>
    </lineage>
</organism>
<feature type="domain" description="GmrSD restriction endonucleases C-terminal" evidence="2">
    <location>
        <begin position="80"/>
        <end position="177"/>
    </location>
</feature>
<dbReference type="Pfam" id="PF07510">
    <property type="entry name" value="GmrSD_C"/>
    <property type="match status" value="1"/>
</dbReference>
<keyword evidence="4" id="KW-1185">Reference proteome</keyword>
<dbReference type="InterPro" id="IPR011089">
    <property type="entry name" value="GmrSD_C"/>
</dbReference>
<dbReference type="PANTHER" id="PTHR24094">
    <property type="entry name" value="SECRETED PROTEIN"/>
    <property type="match status" value="1"/>
</dbReference>
<dbReference type="EMBL" id="BJHV01000002">
    <property type="protein sequence ID" value="GDY49153.1"/>
    <property type="molecule type" value="Genomic_DNA"/>
</dbReference>
<reference evidence="3 4" key="1">
    <citation type="journal article" date="2020" name="Int. J. Syst. Evol. Microbiol.">
        <title>Reclassification of Streptomyces castelarensis and Streptomyces sporoclivatus as later heterotypic synonyms of Streptomyces antimycoticus.</title>
        <authorList>
            <person name="Komaki H."/>
            <person name="Tamura T."/>
        </authorList>
    </citation>
    <scope>NUCLEOTIDE SEQUENCE [LARGE SCALE GENOMIC DNA]</scope>
    <source>
        <strain evidence="3 4">NBRC 12839</strain>
    </source>
</reference>
<protein>
    <recommendedName>
        <fullName evidence="2">GmrSD restriction endonucleases C-terminal domain-containing protein</fullName>
    </recommendedName>
</protein>
<evidence type="ECO:0000313" key="3">
    <source>
        <dbReference type="EMBL" id="GDY49153.1"/>
    </source>
</evidence>
<dbReference type="PANTHER" id="PTHR24094:SF15">
    <property type="entry name" value="AMP-DEPENDENT SYNTHETASE_LIGASE DOMAIN-CONTAINING PROTEIN-RELATED"/>
    <property type="match status" value="1"/>
</dbReference>
<sequence length="184" mass="20184">MELPEPPTAEEARAELGQLTVAPEVDVPGYSRAKFPHWATQYGSCDTREIVLARDGDQVTQDGQCRATAGSWRSAYDGAVPDAASKVDIDHVVPLKEAWRSGASQWTTADRRAFANDLAHSQLIAVSARSNRAKSDRDPSDWQPDLASYRCTYARAWISVKHAYALTTDEEERAALTGMLDTCA</sequence>
<dbReference type="Proteomes" id="UP000299290">
    <property type="component" value="Unassembled WGS sequence"/>
</dbReference>
<gene>
    <name evidence="3" type="ORF">SANT12839_100350</name>
</gene>
<evidence type="ECO:0000256" key="1">
    <source>
        <dbReference type="SAM" id="MobiDB-lite"/>
    </source>
</evidence>
<comment type="caution">
    <text evidence="3">The sequence shown here is derived from an EMBL/GenBank/DDBJ whole genome shotgun (WGS) entry which is preliminary data.</text>
</comment>
<name>A0A4D4KTG9_9ACTN</name>
<dbReference type="AlphaFoldDB" id="A0A4D4KTG9"/>
<accession>A0A4D4KTG9</accession>
<proteinExistence type="predicted"/>
<evidence type="ECO:0000313" key="4">
    <source>
        <dbReference type="Proteomes" id="UP000299290"/>
    </source>
</evidence>
<evidence type="ECO:0000259" key="2">
    <source>
        <dbReference type="Pfam" id="PF07510"/>
    </source>
</evidence>